<name>A0A518CHP6_9PLAN</name>
<feature type="transmembrane region" description="Helical" evidence="1">
    <location>
        <begin position="44"/>
        <end position="63"/>
    </location>
</feature>
<organism evidence="2 3">
    <name type="scientific">Polystyrenella longa</name>
    <dbReference type="NCBI Taxonomy" id="2528007"/>
    <lineage>
        <taxon>Bacteria</taxon>
        <taxon>Pseudomonadati</taxon>
        <taxon>Planctomycetota</taxon>
        <taxon>Planctomycetia</taxon>
        <taxon>Planctomycetales</taxon>
        <taxon>Planctomycetaceae</taxon>
        <taxon>Polystyrenella</taxon>
    </lineage>
</organism>
<dbReference type="OrthoDB" id="289803at2"/>
<keyword evidence="3" id="KW-1185">Reference proteome</keyword>
<gene>
    <name evidence="2" type="ORF">Pla110_04510</name>
</gene>
<keyword evidence="1" id="KW-0812">Transmembrane</keyword>
<dbReference type="RefSeq" id="WP_144992743.1">
    <property type="nucleotide sequence ID" value="NZ_CP036281.1"/>
</dbReference>
<protein>
    <recommendedName>
        <fullName evidence="4">ATP synthase I chain</fullName>
    </recommendedName>
</protein>
<dbReference type="Proteomes" id="UP000317178">
    <property type="component" value="Chromosome"/>
</dbReference>
<dbReference type="KEGG" id="plon:Pla110_04510"/>
<evidence type="ECO:0000313" key="2">
    <source>
        <dbReference type="EMBL" id="QDU78747.1"/>
    </source>
</evidence>
<evidence type="ECO:0008006" key="4">
    <source>
        <dbReference type="Google" id="ProtNLM"/>
    </source>
</evidence>
<accession>A0A518CHP6</accession>
<proteinExistence type="predicted"/>
<feature type="transmembrane region" description="Helical" evidence="1">
    <location>
        <begin position="72"/>
        <end position="94"/>
    </location>
</feature>
<dbReference type="EMBL" id="CP036281">
    <property type="protein sequence ID" value="QDU78747.1"/>
    <property type="molecule type" value="Genomic_DNA"/>
</dbReference>
<keyword evidence="1" id="KW-1133">Transmembrane helix</keyword>
<reference evidence="2 3" key="1">
    <citation type="submission" date="2019-02" db="EMBL/GenBank/DDBJ databases">
        <title>Deep-cultivation of Planctomycetes and their phenomic and genomic characterization uncovers novel biology.</title>
        <authorList>
            <person name="Wiegand S."/>
            <person name="Jogler M."/>
            <person name="Boedeker C."/>
            <person name="Pinto D."/>
            <person name="Vollmers J."/>
            <person name="Rivas-Marin E."/>
            <person name="Kohn T."/>
            <person name="Peeters S.H."/>
            <person name="Heuer A."/>
            <person name="Rast P."/>
            <person name="Oberbeckmann S."/>
            <person name="Bunk B."/>
            <person name="Jeske O."/>
            <person name="Meyerdierks A."/>
            <person name="Storesund J.E."/>
            <person name="Kallscheuer N."/>
            <person name="Luecker S."/>
            <person name="Lage O.M."/>
            <person name="Pohl T."/>
            <person name="Merkel B.J."/>
            <person name="Hornburger P."/>
            <person name="Mueller R.-W."/>
            <person name="Bruemmer F."/>
            <person name="Labrenz M."/>
            <person name="Spormann A.M."/>
            <person name="Op den Camp H."/>
            <person name="Overmann J."/>
            <person name="Amann R."/>
            <person name="Jetten M.S.M."/>
            <person name="Mascher T."/>
            <person name="Medema M.H."/>
            <person name="Devos D.P."/>
            <person name="Kaster A.-K."/>
            <person name="Ovreas L."/>
            <person name="Rohde M."/>
            <person name="Galperin M.Y."/>
            <person name="Jogler C."/>
        </authorList>
    </citation>
    <scope>NUCLEOTIDE SEQUENCE [LARGE SCALE GENOMIC DNA]</scope>
    <source>
        <strain evidence="2 3">Pla110</strain>
    </source>
</reference>
<dbReference type="AlphaFoldDB" id="A0A518CHP6"/>
<sequence length="141" mass="15774">MNHPPERPTPRGYSITRLTLGTTALAVLLSVPAYYLAGTKGLEGLTFAAFLCLVPGWLVFLIYKRYGDSTKVAIHFLIGSSIRMACALIGFLYMEMTNRYSSPSEFVVWLVLLFLFTLVIETRETILVLRAGESNDSPYKQ</sequence>
<feature type="transmembrane region" description="Helical" evidence="1">
    <location>
        <begin position="106"/>
        <end position="122"/>
    </location>
</feature>
<feature type="transmembrane region" description="Helical" evidence="1">
    <location>
        <begin position="20"/>
        <end position="38"/>
    </location>
</feature>
<keyword evidence="1" id="KW-0472">Membrane</keyword>
<evidence type="ECO:0000313" key="3">
    <source>
        <dbReference type="Proteomes" id="UP000317178"/>
    </source>
</evidence>
<evidence type="ECO:0000256" key="1">
    <source>
        <dbReference type="SAM" id="Phobius"/>
    </source>
</evidence>